<evidence type="ECO:0000256" key="3">
    <source>
        <dbReference type="ARBA" id="ARBA00012944"/>
    </source>
</evidence>
<feature type="transmembrane region" description="Helical" evidence="17">
    <location>
        <begin position="324"/>
        <end position="346"/>
    </location>
</feature>
<evidence type="ECO:0000256" key="14">
    <source>
        <dbReference type="ARBA" id="ARBA00023128"/>
    </source>
</evidence>
<dbReference type="GO" id="GO:0008137">
    <property type="term" value="F:NADH dehydrogenase (ubiquinone) activity"/>
    <property type="evidence" value="ECO:0007669"/>
    <property type="project" value="UniProtKB-EC"/>
</dbReference>
<evidence type="ECO:0000259" key="19">
    <source>
        <dbReference type="Pfam" id="PF06444"/>
    </source>
</evidence>
<dbReference type="AlphaFoldDB" id="A0A1V1FLZ8"/>
<dbReference type="CTD" id="4536"/>
<feature type="transmembrane region" description="Helical" evidence="17">
    <location>
        <begin position="152"/>
        <end position="170"/>
    </location>
</feature>
<comment type="similarity">
    <text evidence="2 17">Belongs to the complex I subunit 2 family.</text>
</comment>
<reference evidence="20" key="1">
    <citation type="journal article" date="2016" name="BMC Genomics">
        <title>Structure and variation of the mitochondrial genome of fishes.</title>
        <authorList>
            <person name="Satoh T.P."/>
            <person name="Miya M."/>
            <person name="Mabuchi K."/>
            <person name="Nishida M."/>
        </authorList>
    </citation>
    <scope>NUCLEOTIDE SEQUENCE</scope>
</reference>
<geneLocation type="mitochondrion" evidence="20"/>
<dbReference type="EMBL" id="AP017454">
    <property type="protein sequence ID" value="BAX03916.1"/>
    <property type="molecule type" value="Genomic_DNA"/>
</dbReference>
<keyword evidence="11 17" id="KW-1133">Transmembrane helix</keyword>
<dbReference type="PANTHER" id="PTHR46552:SF1">
    <property type="entry name" value="NADH-UBIQUINONE OXIDOREDUCTASE CHAIN 2"/>
    <property type="match status" value="1"/>
</dbReference>
<dbReference type="PANTHER" id="PTHR46552">
    <property type="entry name" value="NADH-UBIQUINONE OXIDOREDUCTASE CHAIN 2"/>
    <property type="match status" value="1"/>
</dbReference>
<evidence type="ECO:0000256" key="11">
    <source>
        <dbReference type="ARBA" id="ARBA00022989"/>
    </source>
</evidence>
<evidence type="ECO:0000313" key="20">
    <source>
        <dbReference type="EMBL" id="BAX03916.1"/>
    </source>
</evidence>
<sequence length="350" mass="37964">MQVYIKAAFISSLGLGTMTTFAGSHWMFAWAGLEINMLAVLPLMTVKFHPRASEAATKYFLVQATASAAILFAALVNSFMFGAWDLFNMIHPLPGSIMILALTLKIGIAPLHMWLPEVLQGLNLDAAFILATWQKLAPFIMLVQLPSPHPDLLLALGLLSIMAGGWGGMNQTQTRKIMAYSSMAHMGWIMAIYNFSPTLALLTLALYLIMTSAAFLTLKVLNAFSVKGLARAMFNLPMLTALTPMTLLSLGGLPPLSGFAPKWLITNEIVVNKLPLMATIMTLVTLFSLYFYLRLTNSLSLTMSPNSNVGLLPLFLSKSPIAPMLPLVISGSMMLIPLIPVITAAMPACK</sequence>
<evidence type="ECO:0000256" key="8">
    <source>
        <dbReference type="ARBA" id="ARBA00022792"/>
    </source>
</evidence>
<dbReference type="Pfam" id="PF00361">
    <property type="entry name" value="Proton_antipo_M"/>
    <property type="match status" value="1"/>
</dbReference>
<comment type="subcellular location">
    <subcellularLocation>
        <location evidence="1 17">Mitochondrion inner membrane</location>
        <topology evidence="1 17">Multi-pass membrane protein</topology>
    </subcellularLocation>
</comment>
<keyword evidence="6 17" id="KW-0679">Respiratory chain</keyword>
<keyword evidence="15 17" id="KW-0472">Membrane</keyword>
<dbReference type="InterPro" id="IPR010933">
    <property type="entry name" value="NADH_DH_su2_C"/>
</dbReference>
<accession>A0A1V1FLZ8</accession>
<feature type="domain" description="NADH:quinone oxidoreductase/Mrp antiporter transmembrane" evidence="18">
    <location>
        <begin position="25"/>
        <end position="287"/>
    </location>
</feature>
<dbReference type="InterPro" id="IPR001750">
    <property type="entry name" value="ND/Mrp_TM"/>
</dbReference>
<feature type="domain" description="NADH dehydrogenase subunit 2 C-terminal" evidence="19">
    <location>
        <begin position="289"/>
        <end position="342"/>
    </location>
</feature>
<gene>
    <name evidence="20" type="primary">ND2</name>
</gene>
<dbReference type="RefSeq" id="YP_009355573.1">
    <property type="nucleotide sequence ID" value="NC_034345.1"/>
</dbReference>
<evidence type="ECO:0000256" key="7">
    <source>
        <dbReference type="ARBA" id="ARBA00022692"/>
    </source>
</evidence>
<comment type="function">
    <text evidence="17">Core subunit of the mitochondrial membrane respiratory chain NADH dehydrogenase (Complex I) which catalyzes electron transfer from NADH through the respiratory chain, using ubiquinone as an electron acceptor. Essential for the catalytic activity and assembly of complex I.</text>
</comment>
<evidence type="ECO:0000259" key="18">
    <source>
        <dbReference type="Pfam" id="PF00361"/>
    </source>
</evidence>
<evidence type="ECO:0000256" key="9">
    <source>
        <dbReference type="ARBA" id="ARBA00022967"/>
    </source>
</evidence>
<evidence type="ECO:0000256" key="1">
    <source>
        <dbReference type="ARBA" id="ARBA00004448"/>
    </source>
</evidence>
<evidence type="ECO:0000256" key="17">
    <source>
        <dbReference type="RuleBase" id="RU003403"/>
    </source>
</evidence>
<keyword evidence="14 17" id="KW-0496">Mitochondrion</keyword>
<dbReference type="GeneID" id="32232583"/>
<feature type="transmembrane region" description="Helical" evidence="17">
    <location>
        <begin position="96"/>
        <end position="115"/>
    </location>
</feature>
<dbReference type="GO" id="GO:0006120">
    <property type="term" value="P:mitochondrial electron transport, NADH to ubiquinone"/>
    <property type="evidence" value="ECO:0007669"/>
    <property type="project" value="InterPro"/>
</dbReference>
<evidence type="ECO:0000256" key="15">
    <source>
        <dbReference type="ARBA" id="ARBA00023136"/>
    </source>
</evidence>
<keyword evidence="13 17" id="KW-0830">Ubiquinone</keyword>
<keyword evidence="8 17" id="KW-0999">Mitochondrion inner membrane</keyword>
<evidence type="ECO:0000256" key="5">
    <source>
        <dbReference type="ARBA" id="ARBA00022448"/>
    </source>
</evidence>
<keyword evidence="7 17" id="KW-0812">Transmembrane</keyword>
<proteinExistence type="inferred from homology"/>
<evidence type="ECO:0000256" key="10">
    <source>
        <dbReference type="ARBA" id="ARBA00022982"/>
    </source>
</evidence>
<dbReference type="GO" id="GO:0005743">
    <property type="term" value="C:mitochondrial inner membrane"/>
    <property type="evidence" value="ECO:0007669"/>
    <property type="project" value="UniProtKB-SubCell"/>
</dbReference>
<comment type="catalytic activity">
    <reaction evidence="16 17">
        <text>a ubiquinone + NADH + 5 H(+)(in) = a ubiquinol + NAD(+) + 4 H(+)(out)</text>
        <dbReference type="Rhea" id="RHEA:29091"/>
        <dbReference type="Rhea" id="RHEA-COMP:9565"/>
        <dbReference type="Rhea" id="RHEA-COMP:9566"/>
        <dbReference type="ChEBI" id="CHEBI:15378"/>
        <dbReference type="ChEBI" id="CHEBI:16389"/>
        <dbReference type="ChEBI" id="CHEBI:17976"/>
        <dbReference type="ChEBI" id="CHEBI:57540"/>
        <dbReference type="ChEBI" id="CHEBI:57945"/>
        <dbReference type="EC" id="7.1.1.2"/>
    </reaction>
</comment>
<name>A0A1V1FLZ8_9TELE</name>
<dbReference type="InterPro" id="IPR050175">
    <property type="entry name" value="Complex_I_Subunit_2"/>
</dbReference>
<evidence type="ECO:0000256" key="6">
    <source>
        <dbReference type="ARBA" id="ARBA00022660"/>
    </source>
</evidence>
<feature type="transmembrane region" description="Helical" evidence="17">
    <location>
        <begin position="60"/>
        <end position="84"/>
    </location>
</feature>
<evidence type="ECO:0000256" key="2">
    <source>
        <dbReference type="ARBA" id="ARBA00007012"/>
    </source>
</evidence>
<protein>
    <recommendedName>
        <fullName evidence="4 17">NADH-ubiquinone oxidoreductase chain 2</fullName>
        <ecNumber evidence="3 17">7.1.1.2</ecNumber>
    </recommendedName>
</protein>
<dbReference type="InterPro" id="IPR003917">
    <property type="entry name" value="NADH_UbQ_OxRdtase_chain2"/>
</dbReference>
<organism evidence="20">
    <name type="scientific">Trichonotus setiger</name>
    <dbReference type="NCBI Taxonomy" id="1703789"/>
    <lineage>
        <taxon>Eukaryota</taxon>
        <taxon>Metazoa</taxon>
        <taxon>Chordata</taxon>
        <taxon>Craniata</taxon>
        <taxon>Vertebrata</taxon>
        <taxon>Euteleostomi</taxon>
        <taxon>Actinopterygii</taxon>
        <taxon>Neopterygii</taxon>
        <taxon>Teleostei</taxon>
        <taxon>Neoteleostei</taxon>
        <taxon>Acanthomorphata</taxon>
        <taxon>Gobiaria</taxon>
        <taxon>Gobiiformes</taxon>
        <taxon>Trichonotoidei</taxon>
        <taxon>Trichonotidae</taxon>
        <taxon>Trichonotus</taxon>
    </lineage>
</organism>
<keyword evidence="12 17" id="KW-0520">NAD</keyword>
<feature type="transmembrane region" description="Helical" evidence="17">
    <location>
        <begin position="233"/>
        <end position="254"/>
    </location>
</feature>
<dbReference type="PRINTS" id="PR01436">
    <property type="entry name" value="NADHDHGNASE2"/>
</dbReference>
<evidence type="ECO:0000256" key="12">
    <source>
        <dbReference type="ARBA" id="ARBA00023027"/>
    </source>
</evidence>
<evidence type="ECO:0000256" key="13">
    <source>
        <dbReference type="ARBA" id="ARBA00023075"/>
    </source>
</evidence>
<evidence type="ECO:0000256" key="16">
    <source>
        <dbReference type="ARBA" id="ARBA00049551"/>
    </source>
</evidence>
<dbReference type="Pfam" id="PF06444">
    <property type="entry name" value="NADH_dehy_S2_C"/>
    <property type="match status" value="1"/>
</dbReference>
<dbReference type="EC" id="7.1.1.2" evidence="3 17"/>
<feature type="transmembrane region" description="Helical" evidence="17">
    <location>
        <begin position="274"/>
        <end position="293"/>
    </location>
</feature>
<keyword evidence="9 17" id="KW-1278">Translocase</keyword>
<keyword evidence="10 17" id="KW-0249">Electron transport</keyword>
<keyword evidence="5" id="KW-0813">Transport</keyword>
<evidence type="ECO:0000256" key="4">
    <source>
        <dbReference type="ARBA" id="ARBA00021008"/>
    </source>
</evidence>